<dbReference type="SUPFAM" id="SSF53098">
    <property type="entry name" value="Ribonuclease H-like"/>
    <property type="match status" value="2"/>
</dbReference>
<dbReference type="GO" id="GO:0004523">
    <property type="term" value="F:RNA-DNA hybrid ribonuclease activity"/>
    <property type="evidence" value="ECO:0007669"/>
    <property type="project" value="InterPro"/>
</dbReference>
<dbReference type="KEGG" id="vra:106762287"/>
<evidence type="ECO:0000313" key="3">
    <source>
        <dbReference type="Proteomes" id="UP000087766"/>
    </source>
</evidence>
<dbReference type="Proteomes" id="UP000087766">
    <property type="component" value="Chromosome 1"/>
</dbReference>
<dbReference type="PANTHER" id="PTHR48475:SF2">
    <property type="entry name" value="RIBONUCLEASE H"/>
    <property type="match status" value="1"/>
</dbReference>
<evidence type="ECO:0000256" key="1">
    <source>
        <dbReference type="SAM" id="MobiDB-lite"/>
    </source>
</evidence>
<dbReference type="Pfam" id="PF13456">
    <property type="entry name" value="RVT_3"/>
    <property type="match status" value="1"/>
</dbReference>
<sequence length="385" mass="42996">MSRRRLRPYFQGHQVVVRTDYPIAKILRKPDLARRMISWSVELSEFGLKFKPRGSVRGQHLADFASELSSEPEVYWWQLSVDGSSNKRGGGAGIVLEGPNGILVEQSLVFQFKVSNNQAEYEALIAGLELARDLGASCLECQTDSQLVEGQVKGAFQLKDDQLMQYFNKLKKLEATFAHFQLQYVPRSENGRADRLAKLASGNVRGDCQQQSGREWGITPVTISVEHPQTNGQAEAINKIIVNELKKRLREAKGTWVEELPQVLWGYRCSPHGATGESPFTLTYGTDAMLQVEMGEVTLRRNMGDMSLNDDRLRENLDVLQERREVAAVRVEAQKRGLGLEEGGSGQERGESWKADGELGGTVQGLGELEQWSISLEASGWKTDL</sequence>
<dbReference type="AlphaFoldDB" id="A0A1S3U6F3"/>
<dbReference type="PANTHER" id="PTHR48475">
    <property type="entry name" value="RIBONUCLEASE H"/>
    <property type="match status" value="1"/>
</dbReference>
<dbReference type="InterPro" id="IPR012337">
    <property type="entry name" value="RNaseH-like_sf"/>
</dbReference>
<dbReference type="PROSITE" id="PS50879">
    <property type="entry name" value="RNASE_H_1"/>
    <property type="match status" value="1"/>
</dbReference>
<feature type="domain" description="RNase H type-1" evidence="2">
    <location>
        <begin position="73"/>
        <end position="202"/>
    </location>
</feature>
<reference evidence="4" key="2">
    <citation type="submission" date="2025-08" db="UniProtKB">
        <authorList>
            <consortium name="RefSeq"/>
        </authorList>
    </citation>
    <scope>IDENTIFICATION</scope>
    <source>
        <tissue evidence="4">Leaf</tissue>
    </source>
</reference>
<accession>A0A1S3U6F3</accession>
<dbReference type="InterPro" id="IPR002156">
    <property type="entry name" value="RNaseH_domain"/>
</dbReference>
<protein>
    <submittedName>
        <fullName evidence="4">Uncharacterized protein LOC106762287</fullName>
    </submittedName>
</protein>
<reference evidence="3" key="1">
    <citation type="journal article" date="2014" name="Nat. Commun.">
        <title>Genome sequence of mungbean and insights into evolution within Vigna species.</title>
        <authorList>
            <person name="Kang Y.J."/>
            <person name="Kim S.K."/>
            <person name="Kim M.Y."/>
            <person name="Lestari P."/>
            <person name="Kim K.H."/>
            <person name="Ha B.K."/>
            <person name="Jun T.H."/>
            <person name="Hwang W.J."/>
            <person name="Lee T."/>
            <person name="Lee J."/>
            <person name="Shim S."/>
            <person name="Yoon M.Y."/>
            <person name="Jang Y.E."/>
            <person name="Han K.S."/>
            <person name="Taeprayoon P."/>
            <person name="Yoon N."/>
            <person name="Somta P."/>
            <person name="Tanya P."/>
            <person name="Kim K.S."/>
            <person name="Gwag J.G."/>
            <person name="Moon J.K."/>
            <person name="Lee Y.H."/>
            <person name="Park B.S."/>
            <person name="Bombarely A."/>
            <person name="Doyle J.J."/>
            <person name="Jackson S.A."/>
            <person name="Schafleitner R."/>
            <person name="Srinives P."/>
            <person name="Varshney R.K."/>
            <person name="Lee S.H."/>
        </authorList>
    </citation>
    <scope>NUCLEOTIDE SEQUENCE [LARGE SCALE GENOMIC DNA]</scope>
    <source>
        <strain evidence="3">cv. VC1973A</strain>
    </source>
</reference>
<organism evidence="3 4">
    <name type="scientific">Vigna radiata var. radiata</name>
    <name type="common">Mung bean</name>
    <name type="synonym">Phaseolus aureus</name>
    <dbReference type="NCBI Taxonomy" id="3916"/>
    <lineage>
        <taxon>Eukaryota</taxon>
        <taxon>Viridiplantae</taxon>
        <taxon>Streptophyta</taxon>
        <taxon>Embryophyta</taxon>
        <taxon>Tracheophyta</taxon>
        <taxon>Spermatophyta</taxon>
        <taxon>Magnoliopsida</taxon>
        <taxon>eudicotyledons</taxon>
        <taxon>Gunneridae</taxon>
        <taxon>Pentapetalae</taxon>
        <taxon>rosids</taxon>
        <taxon>fabids</taxon>
        <taxon>Fabales</taxon>
        <taxon>Fabaceae</taxon>
        <taxon>Papilionoideae</taxon>
        <taxon>50 kb inversion clade</taxon>
        <taxon>NPAAA clade</taxon>
        <taxon>indigoferoid/millettioid clade</taxon>
        <taxon>Phaseoleae</taxon>
        <taxon>Vigna</taxon>
    </lineage>
</organism>
<dbReference type="InterPro" id="IPR036397">
    <property type="entry name" value="RNaseH_sf"/>
</dbReference>
<dbReference type="Gene3D" id="3.30.420.10">
    <property type="entry name" value="Ribonuclease H-like superfamily/Ribonuclease H"/>
    <property type="match status" value="1"/>
</dbReference>
<dbReference type="GO" id="GO:0003676">
    <property type="term" value="F:nucleic acid binding"/>
    <property type="evidence" value="ECO:0007669"/>
    <property type="project" value="InterPro"/>
</dbReference>
<evidence type="ECO:0000313" key="4">
    <source>
        <dbReference type="RefSeq" id="XP_014501602.1"/>
    </source>
</evidence>
<feature type="compositionally biased region" description="Basic and acidic residues" evidence="1">
    <location>
        <begin position="348"/>
        <end position="357"/>
    </location>
</feature>
<dbReference type="CDD" id="cd09279">
    <property type="entry name" value="RNase_HI_like"/>
    <property type="match status" value="1"/>
</dbReference>
<name>A0A1S3U6F3_VIGRR</name>
<evidence type="ECO:0000259" key="2">
    <source>
        <dbReference type="PROSITE" id="PS50879"/>
    </source>
</evidence>
<dbReference type="RefSeq" id="XP_014501602.1">
    <property type="nucleotide sequence ID" value="XM_014646116.1"/>
</dbReference>
<proteinExistence type="predicted"/>
<dbReference type="OrthoDB" id="1739513at2759"/>
<keyword evidence="3" id="KW-1185">Reference proteome</keyword>
<dbReference type="GeneID" id="106762287"/>
<gene>
    <name evidence="4" type="primary">LOC106762287</name>
</gene>
<feature type="region of interest" description="Disordered" evidence="1">
    <location>
        <begin position="338"/>
        <end position="357"/>
    </location>
</feature>